<reference evidence="1" key="1">
    <citation type="submission" date="2016-02" db="EMBL/GenBank/DDBJ databases">
        <title>WGS assembly of Manihot esculenta.</title>
        <authorList>
            <person name="Bredeson J.V."/>
            <person name="Prochnik S.E."/>
            <person name="Lyons J.B."/>
            <person name="Schmutz J."/>
            <person name="Grimwood J."/>
            <person name="Vrebalov J."/>
            <person name="Bart R.S."/>
            <person name="Amuge T."/>
            <person name="Ferguson M.E."/>
            <person name="Green R."/>
            <person name="Putnam N."/>
            <person name="Stites J."/>
            <person name="Rounsley S."/>
            <person name="Rokhsar D.S."/>
        </authorList>
    </citation>
    <scope>NUCLEOTIDE SEQUENCE [LARGE SCALE GENOMIC DNA]</scope>
    <source>
        <tissue evidence="1">Leaf</tissue>
    </source>
</reference>
<organism evidence="1">
    <name type="scientific">Manihot esculenta</name>
    <name type="common">Cassava</name>
    <name type="synonym">Jatropha manihot</name>
    <dbReference type="NCBI Taxonomy" id="3983"/>
    <lineage>
        <taxon>Eukaryota</taxon>
        <taxon>Viridiplantae</taxon>
        <taxon>Streptophyta</taxon>
        <taxon>Embryophyta</taxon>
        <taxon>Tracheophyta</taxon>
        <taxon>Spermatophyta</taxon>
        <taxon>Magnoliopsida</taxon>
        <taxon>eudicotyledons</taxon>
        <taxon>Gunneridae</taxon>
        <taxon>Pentapetalae</taxon>
        <taxon>rosids</taxon>
        <taxon>fabids</taxon>
        <taxon>Malpighiales</taxon>
        <taxon>Euphorbiaceae</taxon>
        <taxon>Crotonoideae</taxon>
        <taxon>Manihoteae</taxon>
        <taxon>Manihot</taxon>
    </lineage>
</organism>
<evidence type="ECO:0000313" key="1">
    <source>
        <dbReference type="EMBL" id="OAY43926.1"/>
    </source>
</evidence>
<proteinExistence type="predicted"/>
<dbReference type="EMBL" id="CM004394">
    <property type="protein sequence ID" value="OAY43926.1"/>
    <property type="molecule type" value="Genomic_DNA"/>
</dbReference>
<gene>
    <name evidence="1" type="ORF">MANES_08G108600</name>
</gene>
<name>A0A2C9VH75_MANES</name>
<accession>A0A2C9VH75</accession>
<protein>
    <submittedName>
        <fullName evidence="1">Uncharacterized protein</fullName>
    </submittedName>
</protein>
<dbReference type="AlphaFoldDB" id="A0A2C9VH75"/>
<sequence>MLMMKPFAMRGAQAQLQAQVLAMKGAQAQAFYLSVKTQKRASFSNY</sequence>